<dbReference type="InterPro" id="IPR007110">
    <property type="entry name" value="Ig-like_dom"/>
</dbReference>
<keyword evidence="3" id="KW-1185">Reference proteome</keyword>
<sequence length="139" mass="15334">MSSAVLPETDALCILLSDILRRQQFDAPKMIVLGGNGKLSVKVTKNLYNVQINGIVDLKCSITGHPNPRLVYWIKVKDGKHTLVRPPTQLPDYSPTKPNGHFLKIEDAVDQDGGLYKCIAVINDSEIQSEEIHLSVLGD</sequence>
<organism evidence="2 3">
    <name type="scientific">Mytilus galloprovincialis</name>
    <name type="common">Mediterranean mussel</name>
    <dbReference type="NCBI Taxonomy" id="29158"/>
    <lineage>
        <taxon>Eukaryota</taxon>
        <taxon>Metazoa</taxon>
        <taxon>Spiralia</taxon>
        <taxon>Lophotrochozoa</taxon>
        <taxon>Mollusca</taxon>
        <taxon>Bivalvia</taxon>
        <taxon>Autobranchia</taxon>
        <taxon>Pteriomorphia</taxon>
        <taxon>Mytilida</taxon>
        <taxon>Mytiloidea</taxon>
        <taxon>Mytilidae</taxon>
        <taxon>Mytilinae</taxon>
        <taxon>Mytilus</taxon>
    </lineage>
</organism>
<dbReference type="Gene3D" id="2.60.40.10">
    <property type="entry name" value="Immunoglobulins"/>
    <property type="match status" value="1"/>
</dbReference>
<protein>
    <recommendedName>
        <fullName evidence="1">Ig-like domain-containing protein</fullName>
    </recommendedName>
</protein>
<accession>A0A8B6H6Z4</accession>
<name>A0A8B6H6Z4_MYTGA</name>
<dbReference type="AlphaFoldDB" id="A0A8B6H6Z4"/>
<proteinExistence type="predicted"/>
<dbReference type="CDD" id="cd00096">
    <property type="entry name" value="Ig"/>
    <property type="match status" value="1"/>
</dbReference>
<dbReference type="PROSITE" id="PS50835">
    <property type="entry name" value="IG_LIKE"/>
    <property type="match status" value="1"/>
</dbReference>
<evidence type="ECO:0000259" key="1">
    <source>
        <dbReference type="PROSITE" id="PS50835"/>
    </source>
</evidence>
<dbReference type="SUPFAM" id="SSF48726">
    <property type="entry name" value="Immunoglobulin"/>
    <property type="match status" value="1"/>
</dbReference>
<dbReference type="EMBL" id="UYJE01009544">
    <property type="protein sequence ID" value="VDI74347.1"/>
    <property type="molecule type" value="Genomic_DNA"/>
</dbReference>
<dbReference type="InterPro" id="IPR036179">
    <property type="entry name" value="Ig-like_dom_sf"/>
</dbReference>
<evidence type="ECO:0000313" key="2">
    <source>
        <dbReference type="EMBL" id="VDI74347.1"/>
    </source>
</evidence>
<dbReference type="Pfam" id="PF13927">
    <property type="entry name" value="Ig_3"/>
    <property type="match status" value="1"/>
</dbReference>
<evidence type="ECO:0000313" key="3">
    <source>
        <dbReference type="Proteomes" id="UP000596742"/>
    </source>
</evidence>
<dbReference type="InterPro" id="IPR013783">
    <property type="entry name" value="Ig-like_fold"/>
</dbReference>
<reference evidence="2" key="1">
    <citation type="submission" date="2018-11" db="EMBL/GenBank/DDBJ databases">
        <authorList>
            <person name="Alioto T."/>
            <person name="Alioto T."/>
        </authorList>
    </citation>
    <scope>NUCLEOTIDE SEQUENCE</scope>
</reference>
<gene>
    <name evidence="2" type="ORF">MGAL_10B001492</name>
</gene>
<feature type="domain" description="Ig-like" evidence="1">
    <location>
        <begin position="28"/>
        <end position="135"/>
    </location>
</feature>
<dbReference type="OrthoDB" id="6133584at2759"/>
<dbReference type="SMART" id="SM00409">
    <property type="entry name" value="IG"/>
    <property type="match status" value="1"/>
</dbReference>
<comment type="caution">
    <text evidence="2">The sequence shown here is derived from an EMBL/GenBank/DDBJ whole genome shotgun (WGS) entry which is preliminary data.</text>
</comment>
<dbReference type="InterPro" id="IPR003599">
    <property type="entry name" value="Ig_sub"/>
</dbReference>
<dbReference type="Proteomes" id="UP000596742">
    <property type="component" value="Unassembled WGS sequence"/>
</dbReference>